<reference evidence="1 2" key="1">
    <citation type="submission" date="2024-09" db="EMBL/GenBank/DDBJ databases">
        <authorList>
            <person name="Sun Q."/>
            <person name="Mori K."/>
        </authorList>
    </citation>
    <scope>NUCLEOTIDE SEQUENCE [LARGE SCALE GENOMIC DNA]</scope>
    <source>
        <strain evidence="1 2">TISTR 2452</strain>
    </source>
</reference>
<gene>
    <name evidence="1" type="ORF">ACFFSY_07130</name>
</gene>
<accession>A0ABV5KLA9</accession>
<evidence type="ECO:0000313" key="2">
    <source>
        <dbReference type="Proteomes" id="UP001589747"/>
    </source>
</evidence>
<dbReference type="RefSeq" id="WP_377492037.1">
    <property type="nucleotide sequence ID" value="NZ_JBHMDO010000015.1"/>
</dbReference>
<dbReference type="Proteomes" id="UP001589747">
    <property type="component" value="Unassembled WGS sequence"/>
</dbReference>
<evidence type="ECO:0000313" key="1">
    <source>
        <dbReference type="EMBL" id="MFB9325695.1"/>
    </source>
</evidence>
<dbReference type="InterPro" id="IPR047928">
    <property type="entry name" value="Perm_prefix_1"/>
</dbReference>
<dbReference type="NCBIfam" id="NF038403">
    <property type="entry name" value="perm_prefix_1"/>
    <property type="match status" value="1"/>
</dbReference>
<keyword evidence="2" id="KW-1185">Reference proteome</keyword>
<proteinExistence type="predicted"/>
<protein>
    <submittedName>
        <fullName evidence="1">Permease prefix domain 1-containing protein</fullName>
    </submittedName>
</protein>
<dbReference type="EMBL" id="JBHMDO010000015">
    <property type="protein sequence ID" value="MFB9325695.1"/>
    <property type="molecule type" value="Genomic_DNA"/>
</dbReference>
<comment type="caution">
    <text evidence="1">The sequence shown here is derived from an EMBL/GenBank/DDBJ whole genome shotgun (WGS) entry which is preliminary data.</text>
</comment>
<organism evidence="1 2">
    <name type="scientific">Paenibacillus aurantiacus</name>
    <dbReference type="NCBI Taxonomy" id="1936118"/>
    <lineage>
        <taxon>Bacteria</taxon>
        <taxon>Bacillati</taxon>
        <taxon>Bacillota</taxon>
        <taxon>Bacilli</taxon>
        <taxon>Bacillales</taxon>
        <taxon>Paenibacillaceae</taxon>
        <taxon>Paenibacillus</taxon>
    </lineage>
</organism>
<sequence length="84" mass="9483">MKTIEHHPLVAGYLDQVCAHVRSKEMHAEIRLELLTHLEELALSFAEEAEEPNTDAAVEQALRRMGNPELVGRQLHAAHKPKPE</sequence>
<name>A0ABV5KLA9_9BACL</name>